<dbReference type="EMBL" id="CP089984">
    <property type="protein sequence ID" value="WXB19445.1"/>
    <property type="molecule type" value="Genomic_DNA"/>
</dbReference>
<evidence type="ECO:0000313" key="1">
    <source>
        <dbReference type="EMBL" id="WXB19445.1"/>
    </source>
</evidence>
<dbReference type="Proteomes" id="UP001370348">
    <property type="component" value="Chromosome"/>
</dbReference>
<protein>
    <recommendedName>
        <fullName evidence="3">Zinc-finger domain-containing protein</fullName>
    </recommendedName>
</protein>
<proteinExistence type="predicted"/>
<reference evidence="1 2" key="1">
    <citation type="submission" date="2021-12" db="EMBL/GenBank/DDBJ databases">
        <title>Discovery of the Pendulisporaceae a myxobacterial family with distinct sporulation behavior and unique specialized metabolism.</title>
        <authorList>
            <person name="Garcia R."/>
            <person name="Popoff A."/>
            <person name="Bader C.D."/>
            <person name="Loehr J."/>
            <person name="Walesch S."/>
            <person name="Walt C."/>
            <person name="Boldt J."/>
            <person name="Bunk B."/>
            <person name="Haeckl F.J.F.P.J."/>
            <person name="Gunesch A.P."/>
            <person name="Birkelbach J."/>
            <person name="Nuebel U."/>
            <person name="Pietschmann T."/>
            <person name="Bach T."/>
            <person name="Mueller R."/>
        </authorList>
    </citation>
    <scope>NUCLEOTIDE SEQUENCE [LARGE SCALE GENOMIC DNA]</scope>
    <source>
        <strain evidence="1 2">MSr11954</strain>
    </source>
</reference>
<accession>A0ABZ2MAC2</accession>
<gene>
    <name evidence="1" type="ORF">LZC94_19710</name>
</gene>
<evidence type="ECO:0008006" key="3">
    <source>
        <dbReference type="Google" id="ProtNLM"/>
    </source>
</evidence>
<name>A0ABZ2MAC2_9BACT</name>
<organism evidence="1 2">
    <name type="scientific">Pendulispora albinea</name>
    <dbReference type="NCBI Taxonomy" id="2741071"/>
    <lineage>
        <taxon>Bacteria</taxon>
        <taxon>Pseudomonadati</taxon>
        <taxon>Myxococcota</taxon>
        <taxon>Myxococcia</taxon>
        <taxon>Myxococcales</taxon>
        <taxon>Sorangiineae</taxon>
        <taxon>Pendulisporaceae</taxon>
        <taxon>Pendulispora</taxon>
    </lineage>
</organism>
<evidence type="ECO:0000313" key="2">
    <source>
        <dbReference type="Proteomes" id="UP001370348"/>
    </source>
</evidence>
<sequence length="75" mass="8509">MPLNDQHVRSLLQASKETHAHEIDCDEFNARMAEYAEARAAHRPIPETLAKVVEHERLCANCAEECRALIEILQA</sequence>
<keyword evidence="2" id="KW-1185">Reference proteome</keyword>
<dbReference type="RefSeq" id="WP_394829061.1">
    <property type="nucleotide sequence ID" value="NZ_CP089984.1"/>
</dbReference>